<proteinExistence type="predicted"/>
<dbReference type="PROSITE" id="PS50017">
    <property type="entry name" value="DEATH_DOMAIN"/>
    <property type="match status" value="1"/>
</dbReference>
<evidence type="ECO:0000259" key="1">
    <source>
        <dbReference type="PROSITE" id="PS50017"/>
    </source>
</evidence>
<dbReference type="InterPro" id="IPR000488">
    <property type="entry name" value="Death_dom"/>
</dbReference>
<dbReference type="Proteomes" id="UP001652625">
    <property type="component" value="Chromosome 14"/>
</dbReference>
<dbReference type="SUPFAM" id="SSF47986">
    <property type="entry name" value="DEATH domain"/>
    <property type="match status" value="1"/>
</dbReference>
<protein>
    <submittedName>
        <fullName evidence="3">Uncharacterized protein LOC105846737 isoform X2</fullName>
    </submittedName>
</protein>
<evidence type="ECO:0000313" key="3">
    <source>
        <dbReference type="RefSeq" id="XP_065673121.1"/>
    </source>
</evidence>
<dbReference type="Pfam" id="PF00531">
    <property type="entry name" value="Death"/>
    <property type="match status" value="1"/>
</dbReference>
<name>A0ABM4DFC4_HYDVU</name>
<keyword evidence="2" id="KW-1185">Reference proteome</keyword>
<dbReference type="GeneID" id="105846737"/>
<sequence>MYDNLKDPVFLNELSKIIGHDWKILGHHLSINENDLEIIDYTNEKVRMKAYEMLTKFLKKSLTLKDIRNALLIMEKLDLVKEIDRLTKKSEKDNSNLTGELVRDNANSCGKLERDSAVYKQPIMQIRDEIKSLFKQGINAILSFDASDTTIDKGVAILNNVINRITHEPNYETDEDFLKMLRSSFEIIGDIYTAIFKSKFQGNNYKNKTQEKYKIAIDAYEKCFEYNRYLRSHYDYNYNNIFNKLVQKLDKPTYYGYDASVRDASKYEKYYNQFTSGYLYEKGKSCLQDKDFKNAIFFFEEEISQPSCSDTQGSSYIQVAMILQYYHDKTKQTFYKSVEYYNKAIAIFLNRDEINCAGDLTDCLFHLYALLSDPATYMFDSSLAIETKSKEVFDLKEQYINDKADRLYIQAKIYACKRFSWMNDKKDNLNADKVLEYCRRALQASDKSVAIITKLYFLMAYTYSTLMVKKDLSCYRNAIACCQEALKTYLSHSNQEYAERVVTMSITLAYIPETKGFQNISGDDTKPLRDLLKDIYESNNYKINGYKEMWKSYNCLNIQDIHVCDPFLLERQSILFKDMINNKTIANSKEYKDSIEEEKKNFNSTKSRLAQIEKNQELYWYYYAFHKTLSECYATAVLVKSGKVVLDKSTLSSKLASLILGIVPLIPNIATETVTNVLEYFESVEMIHVAINTTNLAVSQTQFDNMVEDVIVSIIFENQNLILAKKSQIDAMKWYDEFINLCKKVYNKFDEKIYGDQYPKDMHKLGNKDATRTISNWISSGIIYGENNGASLLPDDKKQRLKNAVYKEVVNSGNDVTDATHNPTTEVDSFDSNEPEKKKCCCCHCCCCKHCCSCILI</sequence>
<reference evidence="3" key="1">
    <citation type="submission" date="2025-08" db="UniProtKB">
        <authorList>
            <consortium name="RefSeq"/>
        </authorList>
    </citation>
    <scope>IDENTIFICATION</scope>
</reference>
<dbReference type="InterPro" id="IPR011029">
    <property type="entry name" value="DEATH-like_dom_sf"/>
</dbReference>
<accession>A0ABM4DFC4</accession>
<dbReference type="CDD" id="cd01670">
    <property type="entry name" value="Death"/>
    <property type="match status" value="1"/>
</dbReference>
<evidence type="ECO:0000313" key="2">
    <source>
        <dbReference type="Proteomes" id="UP001652625"/>
    </source>
</evidence>
<organism evidence="2 3">
    <name type="scientific">Hydra vulgaris</name>
    <name type="common">Hydra</name>
    <name type="synonym">Hydra attenuata</name>
    <dbReference type="NCBI Taxonomy" id="6087"/>
    <lineage>
        <taxon>Eukaryota</taxon>
        <taxon>Metazoa</taxon>
        <taxon>Cnidaria</taxon>
        <taxon>Hydrozoa</taxon>
        <taxon>Hydroidolina</taxon>
        <taxon>Anthoathecata</taxon>
        <taxon>Aplanulata</taxon>
        <taxon>Hydridae</taxon>
        <taxon>Hydra</taxon>
    </lineage>
</organism>
<dbReference type="RefSeq" id="XP_065673121.1">
    <property type="nucleotide sequence ID" value="XM_065817049.1"/>
</dbReference>
<gene>
    <name evidence="3" type="primary">LOC105846737</name>
</gene>
<dbReference type="Gene3D" id="1.10.533.10">
    <property type="entry name" value="Death Domain, Fas"/>
    <property type="match status" value="1"/>
</dbReference>
<feature type="domain" description="Death" evidence="1">
    <location>
        <begin position="18"/>
        <end position="87"/>
    </location>
</feature>